<proteinExistence type="predicted"/>
<keyword evidence="2" id="KW-1185">Reference proteome</keyword>
<name>A0A316C0I3_PSESE</name>
<gene>
    <name evidence="1" type="ORF">C7441_11055</name>
</gene>
<reference evidence="1 2" key="1">
    <citation type="submission" date="2018-05" db="EMBL/GenBank/DDBJ databases">
        <title>Genomic Encyclopedia of Type Strains, Phase IV (KMG-IV): sequencing the most valuable type-strain genomes for metagenomic binning, comparative biology and taxonomic classification.</title>
        <authorList>
            <person name="Goeker M."/>
        </authorList>
    </citation>
    <scope>NUCLEOTIDE SEQUENCE [LARGE SCALE GENOMIC DNA]</scope>
    <source>
        <strain evidence="1 2">DSM 6986</strain>
    </source>
</reference>
<dbReference type="AlphaFoldDB" id="A0A316C0I3"/>
<comment type="caution">
    <text evidence="1">The sequence shown here is derived from an EMBL/GenBank/DDBJ whole genome shotgun (WGS) entry which is preliminary data.</text>
</comment>
<accession>A0A316C0I3</accession>
<evidence type="ECO:0000313" key="2">
    <source>
        <dbReference type="Proteomes" id="UP000245396"/>
    </source>
</evidence>
<dbReference type="Proteomes" id="UP000245396">
    <property type="component" value="Unassembled WGS sequence"/>
</dbReference>
<protein>
    <submittedName>
        <fullName evidence="1">Uncharacterized protein</fullName>
    </submittedName>
</protein>
<organism evidence="1 2">
    <name type="scientific">Pseudaminobacter salicylatoxidans</name>
    <dbReference type="NCBI Taxonomy" id="93369"/>
    <lineage>
        <taxon>Bacteria</taxon>
        <taxon>Pseudomonadati</taxon>
        <taxon>Pseudomonadota</taxon>
        <taxon>Alphaproteobacteria</taxon>
        <taxon>Hyphomicrobiales</taxon>
        <taxon>Phyllobacteriaceae</taxon>
        <taxon>Pseudaminobacter</taxon>
    </lineage>
</organism>
<dbReference type="EMBL" id="QGGG01000010">
    <property type="protein sequence ID" value="PWJ81523.1"/>
    <property type="molecule type" value="Genomic_DNA"/>
</dbReference>
<dbReference type="RefSeq" id="WP_109613499.1">
    <property type="nucleotide sequence ID" value="NZ_QGGG01000010.1"/>
</dbReference>
<sequence>MSFAIPVTDPAAIRCNAIIERLVNHRVGTVMHDEGWRHGAEWIGRAEGIRHPHPTIAFDGDAIIRALVDDPSNEVWQAEGAKWLSQFQSAQRVQRYFASMTNLPECRDTADLVAANID</sequence>
<evidence type="ECO:0000313" key="1">
    <source>
        <dbReference type="EMBL" id="PWJ81523.1"/>
    </source>
</evidence>